<gene>
    <name evidence="4" type="primary">LOC105060982</name>
</gene>
<dbReference type="RefSeq" id="XP_010943192.1">
    <property type="nucleotide sequence ID" value="XM_010944890.3"/>
</dbReference>
<dbReference type="GeneID" id="105060982"/>
<dbReference type="PANTHER" id="PTHR47052">
    <property type="entry name" value="CONSERVED SERINE PROLINE-RICH PROTEIN (AFU_ORTHOLOGUE AFUA_2G01790)"/>
    <property type="match status" value="1"/>
</dbReference>
<organism evidence="3 4">
    <name type="scientific">Elaeis guineensis var. tenera</name>
    <name type="common">Oil palm</name>
    <dbReference type="NCBI Taxonomy" id="51953"/>
    <lineage>
        <taxon>Eukaryota</taxon>
        <taxon>Viridiplantae</taxon>
        <taxon>Streptophyta</taxon>
        <taxon>Embryophyta</taxon>
        <taxon>Tracheophyta</taxon>
        <taxon>Spermatophyta</taxon>
        <taxon>Magnoliopsida</taxon>
        <taxon>Liliopsida</taxon>
        <taxon>Arecaceae</taxon>
        <taxon>Arecoideae</taxon>
        <taxon>Cocoseae</taxon>
        <taxon>Elaeidinae</taxon>
        <taxon>Elaeis</taxon>
    </lineage>
</organism>
<dbReference type="AlphaFoldDB" id="A0A6I9SG33"/>
<dbReference type="InterPro" id="IPR035892">
    <property type="entry name" value="C2_domain_sf"/>
</dbReference>
<dbReference type="OrthoDB" id="270970at2759"/>
<feature type="region of interest" description="Disordered" evidence="1">
    <location>
        <begin position="182"/>
        <end position="219"/>
    </location>
</feature>
<dbReference type="PANTHER" id="PTHR47052:SF3">
    <property type="entry name" value="INGRESSION PROTEIN 1"/>
    <property type="match status" value="1"/>
</dbReference>
<dbReference type="PROSITE" id="PS50004">
    <property type="entry name" value="C2"/>
    <property type="match status" value="1"/>
</dbReference>
<name>A0A6I9SG33_ELAGV</name>
<evidence type="ECO:0000313" key="4">
    <source>
        <dbReference type="RefSeq" id="XP_010943192.1"/>
    </source>
</evidence>
<dbReference type="Pfam" id="PF00168">
    <property type="entry name" value="C2"/>
    <property type="match status" value="1"/>
</dbReference>
<dbReference type="InterPro" id="IPR000008">
    <property type="entry name" value="C2_dom"/>
</dbReference>
<dbReference type="KEGG" id="egu:105060982"/>
<dbReference type="SUPFAM" id="SSF49562">
    <property type="entry name" value="C2 domain (Calcium/lipid-binding domain, CaLB)"/>
    <property type="match status" value="1"/>
</dbReference>
<feature type="domain" description="C2" evidence="2">
    <location>
        <begin position="1"/>
        <end position="110"/>
    </location>
</feature>
<dbReference type="InterPro" id="IPR052981">
    <property type="entry name" value="Ingression_C2_domain"/>
</dbReference>
<dbReference type="InParanoid" id="A0A6I9SG33"/>
<evidence type="ECO:0000313" key="3">
    <source>
        <dbReference type="Proteomes" id="UP000504607"/>
    </source>
</evidence>
<evidence type="ECO:0000259" key="2">
    <source>
        <dbReference type="PROSITE" id="PS50004"/>
    </source>
</evidence>
<accession>A0A6I9SG33</accession>
<sequence>MSTVSGIQGQILEITVVGCSKLRDTELFSRQDPYVCLEYADSKFRTRTRTDGGRNPTFQEKFQIPLIEGLREINLIVWNSNTFTADDFIGSGRVQLQKVLSQGYDDSSWPIQTRSLKYAGEVKLIMHFPNALKKTVESSTPSAPPYMPAAPYVPPYPPSYPLAGTYPGAGAYVSYPPPDPALYPASADPQQSHPPAMYYPPQPYMQQYPPPPPTQPYYPPGPYPGIGYYPPPN</sequence>
<dbReference type="CDD" id="cd00030">
    <property type="entry name" value="C2"/>
    <property type="match status" value="1"/>
</dbReference>
<reference evidence="4" key="1">
    <citation type="submission" date="2025-08" db="UniProtKB">
        <authorList>
            <consortium name="RefSeq"/>
        </authorList>
    </citation>
    <scope>IDENTIFICATION</scope>
</reference>
<feature type="compositionally biased region" description="Pro residues" evidence="1">
    <location>
        <begin position="197"/>
        <end position="219"/>
    </location>
</feature>
<dbReference type="Gene3D" id="2.60.40.150">
    <property type="entry name" value="C2 domain"/>
    <property type="match status" value="1"/>
</dbReference>
<keyword evidence="3" id="KW-1185">Reference proteome</keyword>
<evidence type="ECO:0000256" key="1">
    <source>
        <dbReference type="SAM" id="MobiDB-lite"/>
    </source>
</evidence>
<dbReference type="Proteomes" id="UP000504607">
    <property type="component" value="Unplaced"/>
</dbReference>
<protein>
    <submittedName>
        <fullName evidence="4">Elicitor-responsive protein 1</fullName>
    </submittedName>
</protein>
<proteinExistence type="predicted"/>
<dbReference type="SMART" id="SM00239">
    <property type="entry name" value="C2"/>
    <property type="match status" value="1"/>
</dbReference>